<proteinExistence type="predicted"/>
<dbReference type="Pfam" id="PF01547">
    <property type="entry name" value="SBP_bac_1"/>
    <property type="match status" value="1"/>
</dbReference>
<gene>
    <name evidence="3" type="primary">msmE_31</name>
    <name evidence="3" type="ORF">DSM106044_04107</name>
</gene>
<evidence type="ECO:0000256" key="2">
    <source>
        <dbReference type="SAM" id="SignalP"/>
    </source>
</evidence>
<dbReference type="RefSeq" id="WP_044296474.1">
    <property type="nucleotide sequence ID" value="NZ_CABMJZ010000069.1"/>
</dbReference>
<keyword evidence="2" id="KW-0732">Signal</keyword>
<organism evidence="3 4">
    <name type="scientific">Robinsoniella peoriensis</name>
    <dbReference type="NCBI Taxonomy" id="180332"/>
    <lineage>
        <taxon>Bacteria</taxon>
        <taxon>Bacillati</taxon>
        <taxon>Bacillota</taxon>
        <taxon>Clostridia</taxon>
        <taxon>Lachnospirales</taxon>
        <taxon>Lachnospiraceae</taxon>
        <taxon>Robinsoniella</taxon>
    </lineage>
</organism>
<dbReference type="Proteomes" id="UP000306509">
    <property type="component" value="Unassembled WGS sequence"/>
</dbReference>
<feature type="signal peptide" evidence="2">
    <location>
        <begin position="1"/>
        <end position="22"/>
    </location>
</feature>
<dbReference type="EMBL" id="QGQD01000077">
    <property type="protein sequence ID" value="TLC99125.1"/>
    <property type="molecule type" value="Genomic_DNA"/>
</dbReference>
<dbReference type="PROSITE" id="PS51257">
    <property type="entry name" value="PROKAR_LIPOPROTEIN"/>
    <property type="match status" value="1"/>
</dbReference>
<evidence type="ECO:0000313" key="3">
    <source>
        <dbReference type="EMBL" id="TLC99125.1"/>
    </source>
</evidence>
<accession>A0A4U8QB68</accession>
<evidence type="ECO:0000313" key="4">
    <source>
        <dbReference type="Proteomes" id="UP000306509"/>
    </source>
</evidence>
<feature type="region of interest" description="Disordered" evidence="1">
    <location>
        <begin position="26"/>
        <end position="58"/>
    </location>
</feature>
<dbReference type="PANTHER" id="PTHR43649">
    <property type="entry name" value="ARABINOSE-BINDING PROTEIN-RELATED"/>
    <property type="match status" value="1"/>
</dbReference>
<feature type="chain" id="PRO_5039347110" evidence="2">
    <location>
        <begin position="23"/>
        <end position="444"/>
    </location>
</feature>
<dbReference type="InterPro" id="IPR050490">
    <property type="entry name" value="Bact_solute-bd_prot1"/>
</dbReference>
<sequence precursor="true">MRKTKNLLICMLGILLAMTMAAGCQKQSSGGSSKETKDTKSASEDTAKSTASAETNKASDQKITKISFYGNRTGEPSWEQMINETIKLHPELDVQVIDIDWANIDKILKTGIAAGTPPDVTHYWPMLIKPYVDAGQALDLTPYLEANNNEWKNTFPAELLELGNFNGKYYAVPYQSTFPTMYVNADIFKECGIEIPKEWNWKEFIDVCQTLKDKKDIAPFTVARDVNSWLNRLGAAGLAQDDGKLAEFTNGDLDFTQNYLPETMKNIKELYDKKLWYPGEGALNVTRDESKTAFVQGKAAIIAETNLIYPDLMGSVDFEVVPVLWPTMGKNTVIVGGTDGFMIPSNAAHPEEAISFIKTFLSPEIQKIRAQSSYPVAINGVEVTDPVVTELMKQTKYLVTSDYLNISAKVQEYGNAQLNANYILSSGDKALEDLEKLRLQSKEE</sequence>
<dbReference type="InterPro" id="IPR006059">
    <property type="entry name" value="SBP"/>
</dbReference>
<name>A0A4U8QB68_9FIRM</name>
<keyword evidence="4" id="KW-1185">Reference proteome</keyword>
<comment type="caution">
    <text evidence="3">The sequence shown here is derived from an EMBL/GenBank/DDBJ whole genome shotgun (WGS) entry which is preliminary data.</text>
</comment>
<reference evidence="3 4" key="1">
    <citation type="journal article" date="2019" name="Anaerobe">
        <title>Detection of Robinsoniella peoriensis in multiple bone samples of a trauma patient.</title>
        <authorList>
            <person name="Schrottner P."/>
            <person name="Hartwich K."/>
            <person name="Bunk B."/>
            <person name="Schober I."/>
            <person name="Helbig S."/>
            <person name="Rudolph W.W."/>
            <person name="Gunzer F."/>
        </authorList>
    </citation>
    <scope>NUCLEOTIDE SEQUENCE [LARGE SCALE GENOMIC DNA]</scope>
    <source>
        <strain evidence="3 4">DSM 106044</strain>
    </source>
</reference>
<dbReference type="SUPFAM" id="SSF53850">
    <property type="entry name" value="Periplasmic binding protein-like II"/>
    <property type="match status" value="1"/>
</dbReference>
<feature type="compositionally biased region" description="Basic and acidic residues" evidence="1">
    <location>
        <begin position="34"/>
        <end position="47"/>
    </location>
</feature>
<dbReference type="STRING" id="180332.GCA_000797495_01893"/>
<dbReference type="Gene3D" id="3.40.190.10">
    <property type="entry name" value="Periplasmic binding protein-like II"/>
    <property type="match status" value="1"/>
</dbReference>
<evidence type="ECO:0000256" key="1">
    <source>
        <dbReference type="SAM" id="MobiDB-lite"/>
    </source>
</evidence>
<dbReference type="AlphaFoldDB" id="A0A4U8QB68"/>
<protein>
    <submittedName>
        <fullName evidence="3">Multiple sugar-binding protein</fullName>
    </submittedName>
</protein>